<evidence type="ECO:0000313" key="5">
    <source>
        <dbReference type="EMBL" id="VBB45260.1"/>
    </source>
</evidence>
<comment type="similarity">
    <text evidence="1">Belongs to the Skp family.</text>
</comment>
<evidence type="ECO:0000256" key="2">
    <source>
        <dbReference type="ARBA" id="ARBA00022729"/>
    </source>
</evidence>
<dbReference type="AlphaFoldDB" id="A0A653ABA4"/>
<keyword evidence="2 4" id="KW-0732">Signal</keyword>
<feature type="chain" id="PRO_5024897199" evidence="4">
    <location>
        <begin position="27"/>
        <end position="176"/>
    </location>
</feature>
<dbReference type="InterPro" id="IPR024930">
    <property type="entry name" value="Skp_dom_sf"/>
</dbReference>
<dbReference type="Gene3D" id="3.30.910.20">
    <property type="entry name" value="Skp domain"/>
    <property type="match status" value="1"/>
</dbReference>
<dbReference type="SMART" id="SM00935">
    <property type="entry name" value="OmpH"/>
    <property type="match status" value="1"/>
</dbReference>
<organism evidence="5">
    <name type="scientific">Uncultured Desulfatiglans sp</name>
    <dbReference type="NCBI Taxonomy" id="1748965"/>
    <lineage>
        <taxon>Bacteria</taxon>
        <taxon>Pseudomonadati</taxon>
        <taxon>Thermodesulfobacteriota</taxon>
        <taxon>Desulfobacteria</taxon>
        <taxon>Desulfatiglandales</taxon>
        <taxon>Desulfatiglandaceae</taxon>
        <taxon>Desulfatiglans</taxon>
        <taxon>environmental samples</taxon>
    </lineage>
</organism>
<dbReference type="SUPFAM" id="SSF111384">
    <property type="entry name" value="OmpH-like"/>
    <property type="match status" value="1"/>
</dbReference>
<feature type="coiled-coil region" evidence="3">
    <location>
        <begin position="51"/>
        <end position="85"/>
    </location>
</feature>
<feature type="signal peptide" evidence="4">
    <location>
        <begin position="1"/>
        <end position="26"/>
    </location>
</feature>
<dbReference type="Pfam" id="PF03938">
    <property type="entry name" value="OmpH"/>
    <property type="match status" value="1"/>
</dbReference>
<dbReference type="PANTHER" id="PTHR35089">
    <property type="entry name" value="CHAPERONE PROTEIN SKP"/>
    <property type="match status" value="1"/>
</dbReference>
<evidence type="ECO:0000256" key="4">
    <source>
        <dbReference type="SAM" id="SignalP"/>
    </source>
</evidence>
<keyword evidence="3" id="KW-0175">Coiled coil</keyword>
<dbReference type="PANTHER" id="PTHR35089:SF1">
    <property type="entry name" value="CHAPERONE PROTEIN SKP"/>
    <property type="match status" value="1"/>
</dbReference>
<evidence type="ECO:0000256" key="1">
    <source>
        <dbReference type="ARBA" id="ARBA00009091"/>
    </source>
</evidence>
<accession>A0A653ABA4</accession>
<reference evidence="5" key="1">
    <citation type="submission" date="2018-07" db="EMBL/GenBank/DDBJ databases">
        <authorList>
            <consortium name="Genoscope - CEA"/>
            <person name="William W."/>
        </authorList>
    </citation>
    <scope>NUCLEOTIDE SEQUENCE</scope>
    <source>
        <strain evidence="5">IK1</strain>
    </source>
</reference>
<dbReference type="EMBL" id="UPXX01000029">
    <property type="protein sequence ID" value="VBB45260.1"/>
    <property type="molecule type" value="Genomic_DNA"/>
</dbReference>
<evidence type="ECO:0000256" key="3">
    <source>
        <dbReference type="SAM" id="Coils"/>
    </source>
</evidence>
<proteinExistence type="inferred from homology"/>
<dbReference type="GO" id="GO:0005829">
    <property type="term" value="C:cytosol"/>
    <property type="evidence" value="ECO:0007669"/>
    <property type="project" value="TreeGrafter"/>
</dbReference>
<dbReference type="InterPro" id="IPR005632">
    <property type="entry name" value="Chaperone_Skp"/>
</dbReference>
<dbReference type="GO" id="GO:0051082">
    <property type="term" value="F:unfolded protein binding"/>
    <property type="evidence" value="ECO:0007669"/>
    <property type="project" value="InterPro"/>
</dbReference>
<dbReference type="GO" id="GO:0050821">
    <property type="term" value="P:protein stabilization"/>
    <property type="evidence" value="ECO:0007669"/>
    <property type="project" value="TreeGrafter"/>
</dbReference>
<gene>
    <name evidence="5" type="ORF">TRIP_B350280</name>
</gene>
<protein>
    <submittedName>
        <fullName evidence="5">Putative Outer membrane protein</fullName>
    </submittedName>
</protein>
<sequence length="176" mass="20653">MTGLKRRFGLVGALLCVLMWHAGAMAASNNKIGVVDLQRCIQETDEGKKIYQELKTKKDEMQRRLDEKQDELLRLKEELEKQSMMLSVDAKEDKQKEFDRKGREFKYMYDDLSEEMRKAEAEAKKDILQDLETVVTRIGENDKYQVIFERRSSGIMFIDNAIDITDEVIKAYNQMR</sequence>
<name>A0A653ABA4_UNCDX</name>